<dbReference type="eggNOG" id="COG3119">
    <property type="taxonomic scope" value="Bacteria"/>
</dbReference>
<dbReference type="STRING" id="638302.HMPREF0908_0596"/>
<evidence type="ECO:0000259" key="2">
    <source>
        <dbReference type="Pfam" id="PF00884"/>
    </source>
</evidence>
<proteinExistence type="inferred from homology"/>
<dbReference type="Pfam" id="PF00884">
    <property type="entry name" value="Sulfatase"/>
    <property type="match status" value="1"/>
</dbReference>
<reference evidence="3 4" key="1">
    <citation type="submission" date="2009-04" db="EMBL/GenBank/DDBJ databases">
        <authorList>
            <person name="Qin X."/>
            <person name="Bachman B."/>
            <person name="Battles P."/>
            <person name="Bell A."/>
            <person name="Bess C."/>
            <person name="Bickham C."/>
            <person name="Chaboub L."/>
            <person name="Chen D."/>
            <person name="Coyle M."/>
            <person name="Deiros D.R."/>
            <person name="Dinh H."/>
            <person name="Forbes L."/>
            <person name="Fowler G."/>
            <person name="Francisco L."/>
            <person name="Fu Q."/>
            <person name="Gubbala S."/>
            <person name="Hale W."/>
            <person name="Han Y."/>
            <person name="Hemphill L."/>
            <person name="Highlander S.K."/>
            <person name="Hirani K."/>
            <person name="Hogues M."/>
            <person name="Jackson L."/>
            <person name="Jakkamsetti A."/>
            <person name="Javaid M."/>
            <person name="Jiang H."/>
            <person name="Korchina V."/>
            <person name="Kovar C."/>
            <person name="Lara F."/>
            <person name="Lee S."/>
            <person name="Mata R."/>
            <person name="Mathew T."/>
            <person name="Moen C."/>
            <person name="Morales K."/>
            <person name="Munidasa M."/>
            <person name="Nazareth L."/>
            <person name="Ngo R."/>
            <person name="Nguyen L."/>
            <person name="Okwuonu G."/>
            <person name="Ongeri F."/>
            <person name="Patil S."/>
            <person name="Petrosino J."/>
            <person name="Pham C."/>
            <person name="Pham P."/>
            <person name="Pu L.-L."/>
            <person name="Puazo M."/>
            <person name="Raj R."/>
            <person name="Reid J."/>
            <person name="Rouhana J."/>
            <person name="Saada N."/>
            <person name="Shang Y."/>
            <person name="Simmons D."/>
            <person name="Thornton R."/>
            <person name="Warren J."/>
            <person name="Weissenberger G."/>
            <person name="Zhang J."/>
            <person name="Zhang L."/>
            <person name="Zhou C."/>
            <person name="Zhu D."/>
            <person name="Muzny D."/>
            <person name="Worley K."/>
            <person name="Gibbs R."/>
        </authorList>
    </citation>
    <scope>NUCLEOTIDE SEQUENCE [LARGE SCALE GENOMIC DNA]</scope>
    <source>
        <strain evidence="3 4">ATCC 43531</strain>
    </source>
</reference>
<comment type="similarity">
    <text evidence="1">Belongs to the sulfatase family.</text>
</comment>
<dbReference type="PANTHER" id="PTHR42693">
    <property type="entry name" value="ARYLSULFATASE FAMILY MEMBER"/>
    <property type="match status" value="1"/>
</dbReference>
<feature type="domain" description="Sulfatase N-terminal" evidence="2">
    <location>
        <begin position="310"/>
        <end position="594"/>
    </location>
</feature>
<dbReference type="EC" id="3.1.6.-" evidence="3"/>
<evidence type="ECO:0000256" key="1">
    <source>
        <dbReference type="ARBA" id="ARBA00008779"/>
    </source>
</evidence>
<evidence type="ECO:0000313" key="3">
    <source>
        <dbReference type="EMBL" id="EEQ49091.1"/>
    </source>
</evidence>
<accession>C4V252</accession>
<dbReference type="RefSeq" id="WP_006690859.1">
    <property type="nucleotide sequence ID" value="NZ_GG694007.1"/>
</dbReference>
<dbReference type="PANTHER" id="PTHR42693:SF33">
    <property type="entry name" value="ARYLSULFATASE"/>
    <property type="match status" value="1"/>
</dbReference>
<keyword evidence="3" id="KW-0378">Hydrolase</keyword>
<dbReference type="HOGENOM" id="CLU_016687_0_0_9"/>
<evidence type="ECO:0000313" key="4">
    <source>
        <dbReference type="Proteomes" id="UP000005309"/>
    </source>
</evidence>
<comment type="caution">
    <text evidence="3">The sequence shown here is derived from an EMBL/GenBank/DDBJ whole genome shotgun (WGS) entry which is preliminary data.</text>
</comment>
<dbReference type="SUPFAM" id="SSF53649">
    <property type="entry name" value="Alkaline phosphatase-like"/>
    <property type="match status" value="1"/>
</dbReference>
<dbReference type="OrthoDB" id="1667137at2"/>
<organism evidence="3 4">
    <name type="scientific">Selenomonas flueggei ATCC 43531</name>
    <dbReference type="NCBI Taxonomy" id="638302"/>
    <lineage>
        <taxon>Bacteria</taxon>
        <taxon>Bacillati</taxon>
        <taxon>Bacillota</taxon>
        <taxon>Negativicutes</taxon>
        <taxon>Selenomonadales</taxon>
        <taxon>Selenomonadaceae</taxon>
        <taxon>Selenomonas</taxon>
    </lineage>
</organism>
<protein>
    <submittedName>
        <fullName evidence="3">Arylsulfatase</fullName>
        <ecNumber evidence="3">3.1.6.-</ecNumber>
    </submittedName>
</protein>
<gene>
    <name evidence="3" type="ORF">HMPREF0908_0596</name>
</gene>
<dbReference type="Proteomes" id="UP000005309">
    <property type="component" value="Unassembled WGS sequence"/>
</dbReference>
<name>C4V252_9FIRM</name>
<keyword evidence="4" id="KW-1185">Reference proteome</keyword>
<dbReference type="AlphaFoldDB" id="C4V252"/>
<sequence length="717" mass="80162">MNDDFSIFWYNDEHAQGLFYDLLARSERNAYDDDFLMQLAAYREAAPASERADIFAAKYLLHHGDAENAAVCAERARAKRPLNAEIWKLLAAADKALGRESDAAAMQGHLYGLYGAPMPSLDMGSPSLTEALDRLSLAMGTCLNIPTATSRAYVENGELLFRPDIFVGEALPLTMPEGSASFWGGIYAENACLSDQSHVLTDLRHERSFSRHGYHDFFFDLQKAQEVRGTVSIQLPPGEEAIIPIAGTAPEQPLAVTTASDGTQETCLGKWSFNFFRFSENATLHAPADSPYTVGTPIRLGHSPRRRKLVLSIFVDALSWAIARPYAETHLPNIMRFFSRGTIFDQQFSSSEYTLPAYPAIETGYYPHHTNIFNLRVGYELPLRMPTIAERMKGLGYHCAAPMATTQGIAHGLLRGFDRVIAAGWTLHTAVGVDSVLRHIDAFDETDQFLFLYLLDVHPYNARWFKCDTAVEAHLPLAERFFPHDSDVASVRLPNLRIYQEQYLEQMRQTDRTLGLLFSYLEQHFNEDEYLINLYSDHGIPMFGDTIGGSIDILSERSTSATWMMRGAGVPEGTVVHDLTSTVDIYPTLGHLCGFPVNDDIDGRLPAVFGGTPRDAVYSASQYPGQTYKLAVRTHDHTMRAETQDPVDEDGTVDFMITRAGIYPRGHELEAGCAVDQEDLNAFFYPRARNFVREIANNGEFWPAMRAARPEWFGGQP</sequence>
<dbReference type="GO" id="GO:0004065">
    <property type="term" value="F:arylsulfatase activity"/>
    <property type="evidence" value="ECO:0007669"/>
    <property type="project" value="TreeGrafter"/>
</dbReference>
<dbReference type="EMBL" id="ACLA01000008">
    <property type="protein sequence ID" value="EEQ49091.1"/>
    <property type="molecule type" value="Genomic_DNA"/>
</dbReference>
<dbReference type="InterPro" id="IPR050738">
    <property type="entry name" value="Sulfatase"/>
</dbReference>
<dbReference type="InterPro" id="IPR017850">
    <property type="entry name" value="Alkaline_phosphatase_core_sf"/>
</dbReference>
<dbReference type="InterPro" id="IPR000917">
    <property type="entry name" value="Sulfatase_N"/>
</dbReference>
<dbReference type="Gene3D" id="3.40.720.10">
    <property type="entry name" value="Alkaline Phosphatase, subunit A"/>
    <property type="match status" value="1"/>
</dbReference>